<dbReference type="Gene3D" id="3.60.15.10">
    <property type="entry name" value="Ribonuclease Z/Hydroxyacylglutathione hydrolase-like"/>
    <property type="match status" value="1"/>
</dbReference>
<sequence length="324" mass="35193">MNILKWMAGAVLAAALSNTAFSGTDSSVNSEWITLGTMAGPQPDPVHSQPANALVVNDRVYLVDAGDGTVGRLTTAGLNMQSIEAVFISHLHFDHTGGLPALISLRWQTGASDMLTVYGPPGTRQMVEGIFAFMAYGVEGHYGVPGKIPPPANRNVKVVELGDGESVKFEDFTLTAARNTHYSWPKGSEEWKKFLSFAYKFELPGRIIVYTGDTGPSEAVEKLARGADLLVSEMMDIDHTIALLKRVNPGMEGEVFTGITTHLSNHHLSPEQVGQIADRAGVKNVVVTHMAPGLIEPEEVEYYTRRVKALYKGPVTIARDLDRF</sequence>
<evidence type="ECO:0000313" key="5">
    <source>
        <dbReference type="Proteomes" id="UP000535937"/>
    </source>
</evidence>
<name>A0A7W4W9J2_9GAMM</name>
<protein>
    <submittedName>
        <fullName evidence="4">Ribonuclease BN (tRNA processing enzyme)</fullName>
    </submittedName>
</protein>
<keyword evidence="5" id="KW-1185">Reference proteome</keyword>
<dbReference type="GO" id="GO:0042781">
    <property type="term" value="F:3'-tRNA processing endoribonuclease activity"/>
    <property type="evidence" value="ECO:0007669"/>
    <property type="project" value="TreeGrafter"/>
</dbReference>
<proteinExistence type="predicted"/>
<evidence type="ECO:0000256" key="2">
    <source>
        <dbReference type="SAM" id="SignalP"/>
    </source>
</evidence>
<dbReference type="InterPro" id="IPR044094">
    <property type="entry name" value="AtsA-like_MBL-fold"/>
</dbReference>
<gene>
    <name evidence="4" type="ORF">FHS09_000500</name>
</gene>
<feature type="signal peptide" evidence="2">
    <location>
        <begin position="1"/>
        <end position="22"/>
    </location>
</feature>
<dbReference type="Proteomes" id="UP000535937">
    <property type="component" value="Unassembled WGS sequence"/>
</dbReference>
<comment type="caution">
    <text evidence="4">The sequence shown here is derived from an EMBL/GenBank/DDBJ whole genome shotgun (WGS) entry which is preliminary data.</text>
</comment>
<evidence type="ECO:0000256" key="1">
    <source>
        <dbReference type="ARBA" id="ARBA00022801"/>
    </source>
</evidence>
<dbReference type="PANTHER" id="PTHR46018:SF2">
    <property type="entry name" value="ZINC PHOSPHODIESTERASE ELAC PROTEIN 1"/>
    <property type="match status" value="1"/>
</dbReference>
<keyword evidence="2" id="KW-0732">Signal</keyword>
<dbReference type="SUPFAM" id="SSF56281">
    <property type="entry name" value="Metallo-hydrolase/oxidoreductase"/>
    <property type="match status" value="1"/>
</dbReference>
<reference evidence="4 5" key="1">
    <citation type="submission" date="2020-08" db="EMBL/GenBank/DDBJ databases">
        <title>Genomic Encyclopedia of Type Strains, Phase III (KMG-III): the genomes of soil and plant-associated and newly described type strains.</title>
        <authorList>
            <person name="Whitman W."/>
        </authorList>
    </citation>
    <scope>NUCLEOTIDE SEQUENCE [LARGE SCALE GENOMIC DNA]</scope>
    <source>
        <strain evidence="4 5">CECT 8799</strain>
    </source>
</reference>
<evidence type="ECO:0000313" key="4">
    <source>
        <dbReference type="EMBL" id="MBB3059692.1"/>
    </source>
</evidence>
<dbReference type="RefSeq" id="WP_221191757.1">
    <property type="nucleotide sequence ID" value="NZ_JACHWZ010000002.1"/>
</dbReference>
<dbReference type="SMART" id="SM00849">
    <property type="entry name" value="Lactamase_B"/>
    <property type="match status" value="1"/>
</dbReference>
<dbReference type="Pfam" id="PF12706">
    <property type="entry name" value="Lactamase_B_2"/>
    <property type="match status" value="1"/>
</dbReference>
<organism evidence="4 5">
    <name type="scientific">Microbulbifer rhizosphaerae</name>
    <dbReference type="NCBI Taxonomy" id="1562603"/>
    <lineage>
        <taxon>Bacteria</taxon>
        <taxon>Pseudomonadati</taxon>
        <taxon>Pseudomonadota</taxon>
        <taxon>Gammaproteobacteria</taxon>
        <taxon>Cellvibrionales</taxon>
        <taxon>Microbulbiferaceae</taxon>
        <taxon>Microbulbifer</taxon>
    </lineage>
</organism>
<keyword evidence="1" id="KW-0378">Hydrolase</keyword>
<dbReference type="EMBL" id="JACHWZ010000002">
    <property type="protein sequence ID" value="MBB3059692.1"/>
    <property type="molecule type" value="Genomic_DNA"/>
</dbReference>
<dbReference type="InterPro" id="IPR001279">
    <property type="entry name" value="Metallo-B-lactamas"/>
</dbReference>
<dbReference type="AlphaFoldDB" id="A0A7W4W9J2"/>
<dbReference type="PANTHER" id="PTHR46018">
    <property type="entry name" value="ZINC PHOSPHODIESTERASE ELAC PROTEIN 1"/>
    <property type="match status" value="1"/>
</dbReference>
<dbReference type="CDD" id="cd07719">
    <property type="entry name" value="arylsulfatase_AtsA-like_MBL-fold"/>
    <property type="match status" value="1"/>
</dbReference>
<feature type="domain" description="Metallo-beta-lactamase" evidence="3">
    <location>
        <begin position="50"/>
        <end position="251"/>
    </location>
</feature>
<feature type="chain" id="PRO_5031506695" evidence="2">
    <location>
        <begin position="23"/>
        <end position="324"/>
    </location>
</feature>
<evidence type="ECO:0000259" key="3">
    <source>
        <dbReference type="SMART" id="SM00849"/>
    </source>
</evidence>
<dbReference type="InterPro" id="IPR036866">
    <property type="entry name" value="RibonucZ/Hydroxyglut_hydro"/>
</dbReference>
<accession>A0A7W4W9J2</accession>